<dbReference type="Pfam" id="PF09822">
    <property type="entry name" value="ABC_transp_aux"/>
    <property type="match status" value="1"/>
</dbReference>
<evidence type="ECO:0000256" key="1">
    <source>
        <dbReference type="SAM" id="Phobius"/>
    </source>
</evidence>
<dbReference type="Pfam" id="PF23357">
    <property type="entry name" value="DUF7088"/>
    <property type="match status" value="1"/>
</dbReference>
<feature type="domain" description="ABC-type uncharacterised transport system" evidence="2">
    <location>
        <begin position="198"/>
        <end position="443"/>
    </location>
</feature>
<dbReference type="InterPro" id="IPR055396">
    <property type="entry name" value="DUF7088"/>
</dbReference>
<keyword evidence="1" id="KW-0812">Transmembrane</keyword>
<name>A0A8A4TSQ4_SULCO</name>
<sequence length="532" mass="59522">MLPSRSLISTFAQALALAAVLIAVGWGLQRVSWRWDLTEDRLYTLNQTSLDLVDQLESPLEIRLLLSGSLPPRLRAVAEHIRAMVDQYAAHGGDRVRVIEVDPDGDDALVAELKRQGIAKTNVNLTDNDRVEMREIWFGMTLTYEGRTEKFPSMGAIENLEYDISGAILRLLQPEHLTVALVGPAFSYGQGTHLFTPEGNMKRACAELAMLYDVRFVPIVSGQPLELEGVSAVFAWGLHYFEETHLYQLDQYMMQGFPVTLLVSGVDVDPVFASASPRGEVLADRYLAHWGLRVGRDLVSDYRCTKVKYTATRPPVLKDYYLFPELLAELGGLGREFAAHRDLSSLVVPWPCSLTLTGEVDLASRVIGQTSDQAWLQKEPFVLDPANLPGPTEFSTFPIGYEISGRPRSFFAGPPEGYSSETAHLSEGPFNRVLVWSSEHMLTQVRQGSTLVWLSQTANYMTKNHLLAGIDRREQAFRPIRTMDADRRASLRWQSVLYAPAIVLGFVLLRGMMRRSRSVDAYRAANDEADAR</sequence>
<evidence type="ECO:0000259" key="2">
    <source>
        <dbReference type="Pfam" id="PF09822"/>
    </source>
</evidence>
<evidence type="ECO:0000313" key="4">
    <source>
        <dbReference type="EMBL" id="QTD52989.1"/>
    </source>
</evidence>
<feature type="domain" description="DUF7088" evidence="3">
    <location>
        <begin position="39"/>
        <end position="142"/>
    </location>
</feature>
<feature type="transmembrane region" description="Helical" evidence="1">
    <location>
        <begin position="491"/>
        <end position="509"/>
    </location>
</feature>
<dbReference type="InterPro" id="IPR019196">
    <property type="entry name" value="ABC_transp_unknown"/>
</dbReference>
<evidence type="ECO:0000313" key="5">
    <source>
        <dbReference type="Proteomes" id="UP000663929"/>
    </source>
</evidence>
<dbReference type="EMBL" id="CP071793">
    <property type="protein sequence ID" value="QTD52989.1"/>
    <property type="molecule type" value="Genomic_DNA"/>
</dbReference>
<keyword evidence="1" id="KW-1133">Transmembrane helix</keyword>
<dbReference type="Proteomes" id="UP000663929">
    <property type="component" value="Chromosome"/>
</dbReference>
<proteinExistence type="predicted"/>
<organism evidence="4 5">
    <name type="scientific">Sulfidibacter corallicola</name>
    <dbReference type="NCBI Taxonomy" id="2818388"/>
    <lineage>
        <taxon>Bacteria</taxon>
        <taxon>Pseudomonadati</taxon>
        <taxon>Acidobacteriota</taxon>
        <taxon>Holophagae</taxon>
        <taxon>Acanthopleuribacterales</taxon>
        <taxon>Acanthopleuribacteraceae</taxon>
        <taxon>Sulfidibacter</taxon>
    </lineage>
</organism>
<dbReference type="KEGG" id="scor:J3U87_11045"/>
<keyword evidence="5" id="KW-1185">Reference proteome</keyword>
<reference evidence="4" key="1">
    <citation type="submission" date="2021-03" db="EMBL/GenBank/DDBJ databases">
        <title>Acanthopleuribacteraceae sp. M133.</title>
        <authorList>
            <person name="Wang G."/>
        </authorList>
    </citation>
    <scope>NUCLEOTIDE SEQUENCE</scope>
    <source>
        <strain evidence="4">M133</strain>
    </source>
</reference>
<gene>
    <name evidence="4" type="ORF">J3U87_11045</name>
</gene>
<dbReference type="RefSeq" id="WP_237383087.1">
    <property type="nucleotide sequence ID" value="NZ_CP071793.1"/>
</dbReference>
<accession>A0A8A4TSQ4</accession>
<evidence type="ECO:0000259" key="3">
    <source>
        <dbReference type="Pfam" id="PF23357"/>
    </source>
</evidence>
<dbReference type="AlphaFoldDB" id="A0A8A4TSQ4"/>
<protein>
    <submittedName>
        <fullName evidence="4">GldG family protein</fullName>
    </submittedName>
</protein>
<keyword evidence="1" id="KW-0472">Membrane</keyword>